<dbReference type="InterPro" id="IPR008475">
    <property type="entry name" value="PLipase_C_C"/>
</dbReference>
<evidence type="ECO:0000256" key="3">
    <source>
        <dbReference type="ARBA" id="ARBA00022801"/>
    </source>
</evidence>
<feature type="domain" description="Bacterial phospholipase C C-terminal" evidence="4">
    <location>
        <begin position="584"/>
        <end position="682"/>
    </location>
</feature>
<sequence>MDSRRDFLKKAAMFSGATGLASVIPMSIQKAMAIEADPGTTFYDAEHVVFLMQENRSFDHMFGKMRGVRGFNDPRAAILPNKNKVWLQQDASGNTFAPFHVDINKTKITWQGGLPHSWNDQVAARNMGKYDKWVPVKSLMTLGYYDRTDIPFYYALADAFTICDHSFCSSLTGTTPNRLFFWTGTIRPEQNGKAIAAVDNSQAESHTNTFVDWDTFPELLEEHGVDWKVYQNELWTVNLQDKRVGDWVDNYGDNALEYVKRYNVKLSAYFRKNGDKTSKKEILSAEQVQQKYNKLSQKEKNLIDKAFATNIAIKGDYLELEPFTYTNDQGVKETVEIPKNDIFHQFREDVDKGKLPTVSWLVAPQRFSDHTSSPLYGTWYVSEAIDILTKNPEIWKKTIFVLTYDENDGYFDHLPPFVAPNPKDTDTGKVSEKMDIDVEWEAKKGSPIGLGYRVPMLIASPWSKGGYVNSQVFDHTSSQQFLERFLSKKTGKKIRSHQISDWRRAVCGDLTSAFRPYNGEKIAHPESLKKEEVVTSIQNAKNKPKQVTPDALTKEEIAAINLNASFSPQSPAVMPVQEKGTRKACALPYQLFAEASLNEQRTAITLNFASGKTGFGQVLEPVGAAFNVTSLSLYAETEGKNWDYAVNGGGQVSHQLDLNKFSDHSYNLAVRAPNGFYRHFKGGKNDPALQVSCLYEKSGLLKEKLSGNITVLLENKGEEALNIIINGGVYGPDDSRKIQLKGRSKESITINLEKNSGWYDFTVLTDEPGYSRQYAGHTETGEESISDPYMAGIL</sequence>
<dbReference type="SUPFAM" id="SSF53649">
    <property type="entry name" value="Alkaline phosphatase-like"/>
    <property type="match status" value="1"/>
</dbReference>
<feature type="domain" description="Bacterial phospholipase C C-terminal" evidence="4">
    <location>
        <begin position="702"/>
        <end position="777"/>
    </location>
</feature>
<dbReference type="Pfam" id="PF04185">
    <property type="entry name" value="Phosphoesterase"/>
    <property type="match status" value="1"/>
</dbReference>
<dbReference type="InterPro" id="IPR017850">
    <property type="entry name" value="Alkaline_phosphatase_core_sf"/>
</dbReference>
<dbReference type="NCBIfam" id="TIGR01409">
    <property type="entry name" value="TAT_signal_seq"/>
    <property type="match status" value="1"/>
</dbReference>
<dbReference type="NCBIfam" id="TIGR03396">
    <property type="entry name" value="PC_PLC"/>
    <property type="match status" value="1"/>
</dbReference>
<dbReference type="Pfam" id="PF05506">
    <property type="entry name" value="PLipase_C_C"/>
    <property type="match status" value="2"/>
</dbReference>
<organism evidence="5 6">
    <name type="scientific">Pedobacter cryoconitis</name>
    <dbReference type="NCBI Taxonomy" id="188932"/>
    <lineage>
        <taxon>Bacteria</taxon>
        <taxon>Pseudomonadati</taxon>
        <taxon>Bacteroidota</taxon>
        <taxon>Sphingobacteriia</taxon>
        <taxon>Sphingobacteriales</taxon>
        <taxon>Sphingobacteriaceae</taxon>
        <taxon>Pedobacter</taxon>
    </lineage>
</organism>
<dbReference type="Gene3D" id="3.40.720.10">
    <property type="entry name" value="Alkaline Phosphatase, subunit A"/>
    <property type="match status" value="2"/>
</dbReference>
<dbReference type="Proteomes" id="UP000521017">
    <property type="component" value="Unassembled WGS sequence"/>
</dbReference>
<dbReference type="PANTHER" id="PTHR31956">
    <property type="entry name" value="NON-SPECIFIC PHOSPHOLIPASE C4-RELATED"/>
    <property type="match status" value="1"/>
</dbReference>
<evidence type="ECO:0000256" key="1">
    <source>
        <dbReference type="ARBA" id="ARBA00009717"/>
    </source>
</evidence>
<dbReference type="GO" id="GO:0034480">
    <property type="term" value="F:phosphatidylcholine phospholipase C activity"/>
    <property type="evidence" value="ECO:0007669"/>
    <property type="project" value="UniProtKB-EC"/>
</dbReference>
<evidence type="ECO:0000256" key="2">
    <source>
        <dbReference type="ARBA" id="ARBA00012018"/>
    </source>
</evidence>
<reference evidence="5 6" key="1">
    <citation type="submission" date="2020-08" db="EMBL/GenBank/DDBJ databases">
        <title>Genomic Encyclopedia of Type Strains, Phase IV (KMG-V): Genome sequencing to study the core and pangenomes of soil and plant-associated prokaryotes.</title>
        <authorList>
            <person name="Whitman W."/>
        </authorList>
    </citation>
    <scope>NUCLEOTIDE SEQUENCE [LARGE SCALE GENOMIC DNA]</scope>
    <source>
        <strain evidence="5 6">M2T3</strain>
    </source>
</reference>
<dbReference type="RefSeq" id="WP_184626959.1">
    <property type="nucleotide sequence ID" value="NZ_JACHCC010000009.1"/>
</dbReference>
<dbReference type="EMBL" id="JACHCC010000009">
    <property type="protein sequence ID" value="MBB6501324.1"/>
    <property type="molecule type" value="Genomic_DNA"/>
</dbReference>
<comment type="caution">
    <text evidence="5">The sequence shown here is derived from an EMBL/GenBank/DDBJ whole genome shotgun (WGS) entry which is preliminary data.</text>
</comment>
<keyword evidence="3 5" id="KW-0378">Hydrolase</keyword>
<gene>
    <name evidence="5" type="ORF">HDF25_003491</name>
</gene>
<proteinExistence type="inferred from homology"/>
<comment type="similarity">
    <text evidence="1">Belongs to the bacterial phospholipase C family.</text>
</comment>
<protein>
    <recommendedName>
        <fullName evidence="2">phospholipase C</fullName>
        <ecNumber evidence="2">3.1.4.3</ecNumber>
    </recommendedName>
</protein>
<dbReference type="InterPro" id="IPR019546">
    <property type="entry name" value="TAT_signal_bac_arc"/>
</dbReference>
<dbReference type="PROSITE" id="PS51318">
    <property type="entry name" value="TAT"/>
    <property type="match status" value="1"/>
</dbReference>
<dbReference type="AlphaFoldDB" id="A0A7X0J621"/>
<accession>A0A7X0J621</accession>
<dbReference type="InterPro" id="IPR007312">
    <property type="entry name" value="Phosphoesterase"/>
</dbReference>
<dbReference type="CDD" id="cd16014">
    <property type="entry name" value="PLC"/>
    <property type="match status" value="1"/>
</dbReference>
<evidence type="ECO:0000259" key="4">
    <source>
        <dbReference type="Pfam" id="PF05506"/>
    </source>
</evidence>
<dbReference type="PANTHER" id="PTHR31956:SF1">
    <property type="entry name" value="NON-SPECIFIC PHOSPHOLIPASE C1"/>
    <property type="match status" value="1"/>
</dbReference>
<dbReference type="EC" id="3.1.4.3" evidence="2"/>
<name>A0A7X0J621_9SPHI</name>
<evidence type="ECO:0000313" key="6">
    <source>
        <dbReference type="Proteomes" id="UP000521017"/>
    </source>
</evidence>
<dbReference type="GO" id="GO:0016042">
    <property type="term" value="P:lipid catabolic process"/>
    <property type="evidence" value="ECO:0007669"/>
    <property type="project" value="InterPro"/>
</dbReference>
<dbReference type="InterPro" id="IPR017767">
    <property type="entry name" value="PC-PLC"/>
</dbReference>
<evidence type="ECO:0000313" key="5">
    <source>
        <dbReference type="EMBL" id="MBB6501324.1"/>
    </source>
</evidence>
<dbReference type="InterPro" id="IPR006311">
    <property type="entry name" value="TAT_signal"/>
</dbReference>